<dbReference type="GO" id="GO:0007032">
    <property type="term" value="P:endosome organization"/>
    <property type="evidence" value="ECO:0007669"/>
    <property type="project" value="InterPro"/>
</dbReference>
<reference evidence="2" key="1">
    <citation type="submission" date="2017-02" db="UniProtKB">
        <authorList>
            <consortium name="WormBaseParasite"/>
        </authorList>
    </citation>
    <scope>IDENTIFICATION</scope>
</reference>
<dbReference type="GO" id="GO:0010008">
    <property type="term" value="C:endosome membrane"/>
    <property type="evidence" value="ECO:0007669"/>
    <property type="project" value="TreeGrafter"/>
</dbReference>
<sequence>LSPLLPEAAIFYLEEYGAEKYASVFLGEFDNPEIIWNTEMRRHLIERIALHISDFSNRLPSNVKALYQYCPIPTVDYPQLDDELFCHVYYLRHLCNKQRFPDWPIRDPVPFLRACLAAWLNEIDRKPPAMSVEQACQTLGLPFDDESIWSDASKIRRAYFKLAQKYHPDKNADGREMFEQINYAYEMLSSNSARKSLSPDIQRIVLCIQAQSIVYCRHSEELSPYKYAGYTQLIRTIELESKDDALFSSGGGVLLSAAIELCHFTLQSSALNAEQLRRDAGLEVRAFAWNVESIVFWYCLCKAVFRHFKRRSIVAYQW</sequence>
<dbReference type="PANTHER" id="PTHR36983:SF2">
    <property type="entry name" value="DNAJ HOMOLOG SUBFAMILY C MEMBER 13"/>
    <property type="match status" value="1"/>
</dbReference>
<dbReference type="WBParaSite" id="ASIM_0000309801-mRNA-1">
    <property type="protein sequence ID" value="ASIM_0000309801-mRNA-1"/>
    <property type="gene ID" value="ASIM_0000309801"/>
</dbReference>
<dbReference type="GO" id="GO:2000641">
    <property type="term" value="P:regulation of early endosome to late endosome transport"/>
    <property type="evidence" value="ECO:0007669"/>
    <property type="project" value="InterPro"/>
</dbReference>
<dbReference type="InterPro" id="IPR001623">
    <property type="entry name" value="DnaJ_domain"/>
</dbReference>
<dbReference type="AlphaFoldDB" id="A0A0M3J6B2"/>
<dbReference type="CDD" id="cd06257">
    <property type="entry name" value="DnaJ"/>
    <property type="match status" value="1"/>
</dbReference>
<accession>A0A0M3J6B2</accession>
<dbReference type="PROSITE" id="PS50076">
    <property type="entry name" value="DNAJ_2"/>
    <property type="match status" value="1"/>
</dbReference>
<evidence type="ECO:0000259" key="1">
    <source>
        <dbReference type="PROSITE" id="PS50076"/>
    </source>
</evidence>
<dbReference type="FunFam" id="1.10.287.110:FF:000007">
    <property type="entry name" value="DnaJ (Hsp40) homolog, subfamily C, member 13"/>
    <property type="match status" value="1"/>
</dbReference>
<dbReference type="SMART" id="SM00271">
    <property type="entry name" value="DnaJ"/>
    <property type="match status" value="1"/>
</dbReference>
<feature type="domain" description="J" evidence="1">
    <location>
        <begin position="134"/>
        <end position="193"/>
    </location>
</feature>
<dbReference type="SUPFAM" id="SSF46565">
    <property type="entry name" value="Chaperone J-domain"/>
    <property type="match status" value="1"/>
</dbReference>
<proteinExistence type="predicted"/>
<dbReference type="Gene3D" id="1.10.287.110">
    <property type="entry name" value="DnaJ domain"/>
    <property type="match status" value="1"/>
</dbReference>
<name>A0A0M3J6B2_ANISI</name>
<dbReference type="InterPro" id="IPR036869">
    <property type="entry name" value="J_dom_sf"/>
</dbReference>
<protein>
    <submittedName>
        <fullName evidence="2">DnaJ homolog subfamily C member 13 (inferred by orthology to a human protein)</fullName>
    </submittedName>
</protein>
<dbReference type="GO" id="GO:0006898">
    <property type="term" value="P:receptor-mediated endocytosis"/>
    <property type="evidence" value="ECO:0007669"/>
    <property type="project" value="TreeGrafter"/>
</dbReference>
<evidence type="ECO:0000313" key="2">
    <source>
        <dbReference type="WBParaSite" id="ASIM_0000309801-mRNA-1"/>
    </source>
</evidence>
<dbReference type="PANTHER" id="PTHR36983">
    <property type="entry name" value="DNAJ HOMOLOG SUBFAMILY C MEMBER 13"/>
    <property type="match status" value="1"/>
</dbReference>
<organism evidence="2">
    <name type="scientific">Anisakis simplex</name>
    <name type="common">Herring worm</name>
    <dbReference type="NCBI Taxonomy" id="6269"/>
    <lineage>
        <taxon>Eukaryota</taxon>
        <taxon>Metazoa</taxon>
        <taxon>Ecdysozoa</taxon>
        <taxon>Nematoda</taxon>
        <taxon>Chromadorea</taxon>
        <taxon>Rhabditida</taxon>
        <taxon>Spirurina</taxon>
        <taxon>Ascaridomorpha</taxon>
        <taxon>Ascaridoidea</taxon>
        <taxon>Anisakidae</taxon>
        <taxon>Anisakis</taxon>
        <taxon>Anisakis simplex complex</taxon>
    </lineage>
</organism>
<dbReference type="Pfam" id="PF00226">
    <property type="entry name" value="DnaJ"/>
    <property type="match status" value="1"/>
</dbReference>
<dbReference type="InterPro" id="IPR044978">
    <property type="entry name" value="GRV2/DNAJC13"/>
</dbReference>